<accession>A0A1J0LU48</accession>
<sequence>MGKAQTLRDRILLAVLRVILAMLTPTGRVDALYAANEAVDWDLQREEEGAEKTAPALEGRGR</sequence>
<proteinExistence type="predicted"/>
<organism evidence="1 2">
    <name type="scientific">Thermus brockianus</name>
    <dbReference type="NCBI Taxonomy" id="56956"/>
    <lineage>
        <taxon>Bacteria</taxon>
        <taxon>Thermotogati</taxon>
        <taxon>Deinococcota</taxon>
        <taxon>Deinococci</taxon>
        <taxon>Thermales</taxon>
        <taxon>Thermaceae</taxon>
        <taxon>Thermus</taxon>
    </lineage>
</organism>
<protein>
    <submittedName>
        <fullName evidence="1">Uncharacterized protein</fullName>
    </submittedName>
</protein>
<dbReference type="AlphaFoldDB" id="A0A1J0LU48"/>
<gene>
    <name evidence="1" type="ORF">A0O31_01839</name>
</gene>
<dbReference type="EMBL" id="CP016312">
    <property type="protein sequence ID" value="APD09929.1"/>
    <property type="molecule type" value="Genomic_DNA"/>
</dbReference>
<dbReference type="RefSeq" id="WP_008631016.1">
    <property type="nucleotide sequence ID" value="NZ_CP016312.1"/>
</dbReference>
<dbReference type="KEGG" id="tbc:A0O31_01839"/>
<dbReference type="STRING" id="56956.A0O31_01839"/>
<dbReference type="Proteomes" id="UP000182993">
    <property type="component" value="Chromosome"/>
</dbReference>
<reference evidence="2" key="1">
    <citation type="submission" date="2016-06" db="EMBL/GenBank/DDBJ databases">
        <title>Whole genome sequencing of Thermus brockianus strain GE-1.</title>
        <authorList>
            <person name="Schaefers C."/>
            <person name="Blank S."/>
            <person name="Wiebusch S."/>
            <person name="Elleuche S."/>
            <person name="Antranikian G."/>
        </authorList>
    </citation>
    <scope>NUCLEOTIDE SEQUENCE [LARGE SCALE GENOMIC DNA]</scope>
    <source>
        <strain evidence="2">GE-1</strain>
    </source>
</reference>
<name>A0A1J0LU48_THEBO</name>
<evidence type="ECO:0000313" key="1">
    <source>
        <dbReference type="EMBL" id="APD09929.1"/>
    </source>
</evidence>
<evidence type="ECO:0000313" key="2">
    <source>
        <dbReference type="Proteomes" id="UP000182993"/>
    </source>
</evidence>